<gene>
    <name evidence="3" type="ORF">GTA08_BOTSDO12288</name>
</gene>
<dbReference type="OrthoDB" id="5409365at2759"/>
<organism evidence="3 4">
    <name type="scientific">Botryosphaeria dothidea</name>
    <dbReference type="NCBI Taxonomy" id="55169"/>
    <lineage>
        <taxon>Eukaryota</taxon>
        <taxon>Fungi</taxon>
        <taxon>Dikarya</taxon>
        <taxon>Ascomycota</taxon>
        <taxon>Pezizomycotina</taxon>
        <taxon>Dothideomycetes</taxon>
        <taxon>Dothideomycetes incertae sedis</taxon>
        <taxon>Botryosphaeriales</taxon>
        <taxon>Botryosphaeriaceae</taxon>
        <taxon>Botryosphaeria</taxon>
    </lineage>
</organism>
<evidence type="ECO:0000259" key="2">
    <source>
        <dbReference type="Pfam" id="PF25534"/>
    </source>
</evidence>
<evidence type="ECO:0000256" key="1">
    <source>
        <dbReference type="SAM" id="MobiDB-lite"/>
    </source>
</evidence>
<dbReference type="PANTHER" id="PTHR36223:SF1">
    <property type="entry name" value="TRANSCRIPTION ELONGATION FACTOR EAF N-TERMINAL DOMAIN-CONTAINING PROTEIN"/>
    <property type="match status" value="1"/>
</dbReference>
<dbReference type="Pfam" id="PF25534">
    <property type="entry name" value="DUF7918"/>
    <property type="match status" value="1"/>
</dbReference>
<feature type="region of interest" description="Disordered" evidence="1">
    <location>
        <begin position="72"/>
        <end position="105"/>
    </location>
</feature>
<dbReference type="EMBL" id="WWBZ02000007">
    <property type="protein sequence ID" value="KAF4312054.1"/>
    <property type="molecule type" value="Genomic_DNA"/>
</dbReference>
<keyword evidence="4" id="KW-1185">Reference proteome</keyword>
<name>A0A8H4N5L3_9PEZI</name>
<feature type="compositionally biased region" description="Basic and acidic residues" evidence="1">
    <location>
        <begin position="72"/>
        <end position="82"/>
    </location>
</feature>
<proteinExistence type="predicted"/>
<feature type="compositionally biased region" description="Basic and acidic residues" evidence="1">
    <location>
        <begin position="245"/>
        <end position="254"/>
    </location>
</feature>
<evidence type="ECO:0000313" key="3">
    <source>
        <dbReference type="EMBL" id="KAF4312054.1"/>
    </source>
</evidence>
<dbReference type="Proteomes" id="UP000572817">
    <property type="component" value="Unassembled WGS sequence"/>
</dbReference>
<feature type="domain" description="DUF7918" evidence="2">
    <location>
        <begin position="213"/>
        <end position="314"/>
    </location>
</feature>
<feature type="compositionally biased region" description="Polar residues" evidence="1">
    <location>
        <begin position="255"/>
        <end position="272"/>
    </location>
</feature>
<comment type="caution">
    <text evidence="3">The sequence shown here is derived from an EMBL/GenBank/DDBJ whole genome shotgun (WGS) entry which is preliminary data.</text>
</comment>
<protein>
    <recommendedName>
        <fullName evidence="2">DUF7918 domain-containing protein</fullName>
    </recommendedName>
</protein>
<dbReference type="AlphaFoldDB" id="A0A8H4N5L3"/>
<dbReference type="PANTHER" id="PTHR36223">
    <property type="entry name" value="BETA-LACTAMASE-TYPE TRANSPEPTIDASE FOLD DOMAIN CONTAINING PROTEIN"/>
    <property type="match status" value="1"/>
</dbReference>
<reference evidence="3" key="1">
    <citation type="submission" date="2020-04" db="EMBL/GenBank/DDBJ databases">
        <title>Genome Assembly and Annotation of Botryosphaeria dothidea sdau 11-99, a Latent Pathogen of Apple Fruit Ring Rot in China.</title>
        <authorList>
            <person name="Yu C."/>
            <person name="Diao Y."/>
            <person name="Lu Q."/>
            <person name="Zhao J."/>
            <person name="Cui S."/>
            <person name="Peng C."/>
            <person name="He B."/>
            <person name="Liu H."/>
        </authorList>
    </citation>
    <scope>NUCLEOTIDE SEQUENCE [LARGE SCALE GENOMIC DNA]</scope>
    <source>
        <strain evidence="3">Sdau11-99</strain>
    </source>
</reference>
<evidence type="ECO:0000313" key="4">
    <source>
        <dbReference type="Proteomes" id="UP000572817"/>
    </source>
</evidence>
<sequence length="361" mass="40456">MKCAGFIVNLTTKDANNTYVPVKEMGVKLPKVGMTRHIASCYVESVQNLRFGIKIKADRPFPYRQDLPKAADSELSKNDSEMKGSTPQDFESAPGHDSSTSSDESAKYPYNFTIDVYLDGKETSDVKRFLYIDPAYDSVMKGQGKSGQYLSYSLKRDSTGHVRKYDWAFQEAGGIAGLLDSFNDLCIGDPTTNRTVDADKELANSLASTQLISQDETRAPGQIKIVVRRVIIHADTVDKVDETWDGHGKVDSNPDKPSNNIKHSTAYQNDNNFQHPENLTVVRYSQYIKNEDPYVTFIFYYRSEDALKKFGFIKDEGPAEGSSGASIFGPFTSSVKQKHKMHSYGGFGDMNKRFKEKNQED</sequence>
<accession>A0A8H4N5L3</accession>
<feature type="region of interest" description="Disordered" evidence="1">
    <location>
        <begin position="245"/>
        <end position="272"/>
    </location>
</feature>
<dbReference type="InterPro" id="IPR057678">
    <property type="entry name" value="DUF7918"/>
</dbReference>